<keyword evidence="10" id="KW-1185">Reference proteome</keyword>
<dbReference type="GO" id="GO:0032259">
    <property type="term" value="P:methylation"/>
    <property type="evidence" value="ECO:0007669"/>
    <property type="project" value="UniProtKB-KW"/>
</dbReference>
<organism evidence="9 10">
    <name type="scientific">Funneliformis mosseae</name>
    <name type="common">Endomycorrhizal fungus</name>
    <name type="synonym">Glomus mosseae</name>
    <dbReference type="NCBI Taxonomy" id="27381"/>
    <lineage>
        <taxon>Eukaryota</taxon>
        <taxon>Fungi</taxon>
        <taxon>Fungi incertae sedis</taxon>
        <taxon>Mucoromycota</taxon>
        <taxon>Glomeromycotina</taxon>
        <taxon>Glomeromycetes</taxon>
        <taxon>Glomerales</taxon>
        <taxon>Glomeraceae</taxon>
        <taxon>Funneliformis</taxon>
    </lineage>
</organism>
<evidence type="ECO:0000256" key="2">
    <source>
        <dbReference type="ARBA" id="ARBA00022679"/>
    </source>
</evidence>
<comment type="caution">
    <text evidence="9">The sequence shown here is derived from an EMBL/GenBank/DDBJ whole genome shotgun (WGS) entry which is preliminary data.</text>
</comment>
<dbReference type="InterPro" id="IPR024775">
    <property type="entry name" value="DinB-like"/>
</dbReference>
<evidence type="ECO:0000256" key="3">
    <source>
        <dbReference type="ARBA" id="ARBA00023002"/>
    </source>
</evidence>
<feature type="domain" description="Sulfatase-modifying factor enzyme-like" evidence="6">
    <location>
        <begin position="687"/>
        <end position="758"/>
    </location>
</feature>
<keyword evidence="2" id="KW-0808">Transferase</keyword>
<sequence length="765" mass="88870">MPNKSSFSIIDIRKNKIINENFINEILDGLNSKNSIKSIPTVILYDSRGLQLFDQITYLDEYYLTSAEQNILRDKVDRIIEYIPNGSSVIELGAGSLRKTKLILQSLEKNKKNITYYALDLMEDELIKSLSSLGKFSNVQLVGLLGTYEEGMDFAASLPEDVPKMIMWLGSSIGNSSREEGAEFIKSFQTKAMNPGDLFLIGIDRRNHPDKVTIAYNDPKGITAEFILNGLDHVNVILDQPLIDRNDFDYFARYNEDVGRHEAYYKTKKDITLEYTSPSDNTKMTINLKKDELIHIEYSYKYSKEECFALFHDSRLSYLESWPDPDSQYDLHLVYKSPFYFTRNVESQGSIPTVEEWKELWKSWDTVTMTMISRELVLERSIELRHPFIFYLGHVPAFLDINLARYFKEEFTEPRNFADIFERGIDPDMDDPTNCHPHSTVPDEWPSYDSIISYRDKIRQRIISVYDAYKEKVMPRSLGRVVWMTFEHEAMHLETILYMLIQWKNTVPPKGVVIPRWKASLDPVPKANLITIPARTITLGHDDNESADDTDPLSLPFGWDNERPSRQVTVKSFRIQSRPITNGEYLDFMEKTINKGYPASWIPVNPSLFTYKVRTVFGPVDMDVARNWPVLLSQDRACRYAEWAKMRLPTEEELRSFYDLYEPQLDLSSNIGFSHWHPVDVPHDKNVVQTVGSGWEWTSTEFSAHPGFNKSKLYPGYSSDFFDSKHVVILGGSWATHPRITRRSFRNWYQRGYPYMFCSARLCQI</sequence>
<dbReference type="PANTHER" id="PTHR43397:SF1">
    <property type="entry name" value="ERGOTHIONEINE BIOSYNTHESIS PROTEIN 1"/>
    <property type="match status" value="1"/>
</dbReference>
<dbReference type="Pfam" id="PF03781">
    <property type="entry name" value="FGE-sulfatase"/>
    <property type="match status" value="2"/>
</dbReference>
<feature type="domain" description="Sulfatase-modifying factor enzyme-like" evidence="6">
    <location>
        <begin position="557"/>
        <end position="654"/>
    </location>
</feature>
<dbReference type="InterPro" id="IPR016187">
    <property type="entry name" value="CTDL_fold"/>
</dbReference>
<dbReference type="EMBL" id="CAJVPP010000223">
    <property type="protein sequence ID" value="CAG8457892.1"/>
    <property type="molecule type" value="Genomic_DNA"/>
</dbReference>
<dbReference type="InterPro" id="IPR042095">
    <property type="entry name" value="SUMF_sf"/>
</dbReference>
<evidence type="ECO:0000256" key="1">
    <source>
        <dbReference type="ARBA" id="ARBA00022603"/>
    </source>
</evidence>
<gene>
    <name evidence="9" type="ORF">FMOSSE_LOCUS1885</name>
</gene>
<evidence type="ECO:0000256" key="5">
    <source>
        <dbReference type="ARBA" id="ARBA00037882"/>
    </source>
</evidence>
<feature type="domain" description="DinB-like" evidence="8">
    <location>
        <begin position="372"/>
        <end position="496"/>
    </location>
</feature>
<accession>A0A9N8YZD4</accession>
<protein>
    <submittedName>
        <fullName evidence="9">8824_t:CDS:1</fullName>
    </submittedName>
</protein>
<dbReference type="NCBIfam" id="TIGR03439">
    <property type="entry name" value="methyl_EasF"/>
    <property type="match status" value="1"/>
</dbReference>
<proteinExistence type="predicted"/>
<evidence type="ECO:0000313" key="9">
    <source>
        <dbReference type="EMBL" id="CAG8457892.1"/>
    </source>
</evidence>
<dbReference type="GO" id="GO:0008168">
    <property type="term" value="F:methyltransferase activity"/>
    <property type="evidence" value="ECO:0007669"/>
    <property type="project" value="UniProtKB-KW"/>
</dbReference>
<name>A0A9N8YZD4_FUNMO</name>
<dbReference type="InterPro" id="IPR051128">
    <property type="entry name" value="EgtD_Methyltrsf_superfamily"/>
</dbReference>
<dbReference type="SUPFAM" id="SSF56436">
    <property type="entry name" value="C-type lectin-like"/>
    <property type="match status" value="1"/>
</dbReference>
<keyword evidence="4" id="KW-0408">Iron</keyword>
<keyword evidence="3" id="KW-0560">Oxidoreductase</keyword>
<dbReference type="InterPro" id="IPR005532">
    <property type="entry name" value="SUMF_dom"/>
</dbReference>
<dbReference type="Gene3D" id="3.90.1580.10">
    <property type="entry name" value="paralog of FGE (formylglycine-generating enzyme)"/>
    <property type="match status" value="1"/>
</dbReference>
<comment type="pathway">
    <text evidence="5">Amino-acid biosynthesis; ergothioneine biosynthesis.</text>
</comment>
<feature type="domain" description="Histidine-specific methyltransferase SAM-dependent" evidence="7">
    <location>
        <begin position="24"/>
        <end position="334"/>
    </location>
</feature>
<dbReference type="AlphaFoldDB" id="A0A9N8YZD4"/>
<evidence type="ECO:0000256" key="4">
    <source>
        <dbReference type="ARBA" id="ARBA00023004"/>
    </source>
</evidence>
<evidence type="ECO:0000259" key="7">
    <source>
        <dbReference type="Pfam" id="PF10017"/>
    </source>
</evidence>
<evidence type="ECO:0000259" key="8">
    <source>
        <dbReference type="Pfam" id="PF12867"/>
    </source>
</evidence>
<dbReference type="InterPro" id="IPR017805">
    <property type="entry name" value="SAM_MeTrfase_EasF-type_put"/>
</dbReference>
<dbReference type="Gene3D" id="3.40.50.150">
    <property type="entry name" value="Vaccinia Virus protein VP39"/>
    <property type="match status" value="1"/>
</dbReference>
<dbReference type="Proteomes" id="UP000789375">
    <property type="component" value="Unassembled WGS sequence"/>
</dbReference>
<reference evidence="9" key="1">
    <citation type="submission" date="2021-06" db="EMBL/GenBank/DDBJ databases">
        <authorList>
            <person name="Kallberg Y."/>
            <person name="Tangrot J."/>
            <person name="Rosling A."/>
        </authorList>
    </citation>
    <scope>NUCLEOTIDE SEQUENCE</scope>
    <source>
        <strain evidence="9">87-6 pot B 2015</strain>
    </source>
</reference>
<dbReference type="Pfam" id="PF12867">
    <property type="entry name" value="DinB_2"/>
    <property type="match status" value="1"/>
</dbReference>
<dbReference type="Pfam" id="PF10017">
    <property type="entry name" value="Methyltransf_33"/>
    <property type="match status" value="1"/>
</dbReference>
<keyword evidence="1" id="KW-0489">Methyltransferase</keyword>
<evidence type="ECO:0000259" key="6">
    <source>
        <dbReference type="Pfam" id="PF03781"/>
    </source>
</evidence>
<evidence type="ECO:0000313" key="10">
    <source>
        <dbReference type="Proteomes" id="UP000789375"/>
    </source>
</evidence>
<dbReference type="InterPro" id="IPR029063">
    <property type="entry name" value="SAM-dependent_MTases_sf"/>
</dbReference>
<dbReference type="InterPro" id="IPR019257">
    <property type="entry name" value="MeTrfase_dom"/>
</dbReference>
<dbReference type="PANTHER" id="PTHR43397">
    <property type="entry name" value="ERGOTHIONEINE BIOSYNTHESIS PROTEIN 1"/>
    <property type="match status" value="1"/>
</dbReference>